<dbReference type="GO" id="GO:0016887">
    <property type="term" value="F:ATP hydrolysis activity"/>
    <property type="evidence" value="ECO:0007669"/>
    <property type="project" value="RHEA"/>
</dbReference>
<dbReference type="NCBIfam" id="TIGR00665">
    <property type="entry name" value="DnaB"/>
    <property type="match status" value="1"/>
</dbReference>
<dbReference type="InterPro" id="IPR016136">
    <property type="entry name" value="DNA_helicase_N/primase_C"/>
</dbReference>
<dbReference type="Gene3D" id="3.40.50.300">
    <property type="entry name" value="P-loop containing nucleotide triphosphate hydrolases"/>
    <property type="match status" value="1"/>
</dbReference>
<dbReference type="Proteomes" id="UP000233325">
    <property type="component" value="Unassembled WGS sequence"/>
</dbReference>
<evidence type="ECO:0000256" key="3">
    <source>
        <dbReference type="ARBA" id="ARBA00022705"/>
    </source>
</evidence>
<dbReference type="InterPro" id="IPR027417">
    <property type="entry name" value="P-loop_NTPase"/>
</dbReference>
<dbReference type="CDD" id="cd00984">
    <property type="entry name" value="DnaB_C"/>
    <property type="match status" value="1"/>
</dbReference>
<organism evidence="14 15">
    <name type="scientific">Candidatus Falkowbacteria bacterium HGW-Falkowbacteria-2</name>
    <dbReference type="NCBI Taxonomy" id="2013769"/>
    <lineage>
        <taxon>Bacteria</taxon>
        <taxon>Candidatus Falkowiibacteriota</taxon>
    </lineage>
</organism>
<dbReference type="FunFam" id="1.10.860.10:FF:000001">
    <property type="entry name" value="Replicative DNA helicase"/>
    <property type="match status" value="1"/>
</dbReference>
<dbReference type="InterPro" id="IPR007693">
    <property type="entry name" value="DNA_helicase_DnaB-like_N"/>
</dbReference>
<dbReference type="EC" id="5.6.2.3" evidence="11 12"/>
<dbReference type="InterPro" id="IPR007692">
    <property type="entry name" value="DNA_helicase_DnaB"/>
</dbReference>
<evidence type="ECO:0000256" key="6">
    <source>
        <dbReference type="ARBA" id="ARBA00022806"/>
    </source>
</evidence>
<keyword evidence="3 12" id="KW-0235">DNA replication</keyword>
<keyword evidence="2 12" id="KW-0639">Primosome</keyword>
<feature type="domain" description="SF4 helicase" evidence="13">
    <location>
        <begin position="183"/>
        <end position="459"/>
    </location>
</feature>
<proteinExistence type="inferred from homology"/>
<dbReference type="SUPFAM" id="SSF52540">
    <property type="entry name" value="P-loop containing nucleoside triphosphate hydrolases"/>
    <property type="match status" value="1"/>
</dbReference>
<accession>A0A2N2E1Q4</accession>
<comment type="catalytic activity">
    <reaction evidence="10 12">
        <text>ATP + H2O = ADP + phosphate + H(+)</text>
        <dbReference type="Rhea" id="RHEA:13065"/>
        <dbReference type="ChEBI" id="CHEBI:15377"/>
        <dbReference type="ChEBI" id="CHEBI:15378"/>
        <dbReference type="ChEBI" id="CHEBI:30616"/>
        <dbReference type="ChEBI" id="CHEBI:43474"/>
        <dbReference type="ChEBI" id="CHEBI:456216"/>
        <dbReference type="EC" id="5.6.2.3"/>
    </reaction>
</comment>
<evidence type="ECO:0000256" key="9">
    <source>
        <dbReference type="ARBA" id="ARBA00023235"/>
    </source>
</evidence>
<dbReference type="GO" id="GO:1990077">
    <property type="term" value="C:primosome complex"/>
    <property type="evidence" value="ECO:0007669"/>
    <property type="project" value="UniProtKB-UniRule"/>
</dbReference>
<dbReference type="Pfam" id="PF00772">
    <property type="entry name" value="DnaB"/>
    <property type="match status" value="1"/>
</dbReference>
<dbReference type="AlphaFoldDB" id="A0A2N2E1Q4"/>
<keyword evidence="7 12" id="KW-0067">ATP-binding</keyword>
<comment type="caution">
    <text evidence="14">The sequence shown here is derived from an EMBL/GenBank/DDBJ whole genome shotgun (WGS) entry which is preliminary data.</text>
</comment>
<keyword evidence="8 12" id="KW-0238">DNA-binding</keyword>
<dbReference type="Pfam" id="PF03796">
    <property type="entry name" value="DnaB_C"/>
    <property type="match status" value="1"/>
</dbReference>
<dbReference type="EMBL" id="PHAH01000014">
    <property type="protein sequence ID" value="PKM88616.1"/>
    <property type="molecule type" value="Genomic_DNA"/>
</dbReference>
<evidence type="ECO:0000256" key="7">
    <source>
        <dbReference type="ARBA" id="ARBA00022840"/>
    </source>
</evidence>
<dbReference type="PROSITE" id="PS51199">
    <property type="entry name" value="SF4_HELICASE"/>
    <property type="match status" value="1"/>
</dbReference>
<evidence type="ECO:0000256" key="5">
    <source>
        <dbReference type="ARBA" id="ARBA00022801"/>
    </source>
</evidence>
<dbReference type="InterPro" id="IPR007694">
    <property type="entry name" value="DNA_helicase_DnaB-like_C"/>
</dbReference>
<keyword evidence="6 12" id="KW-0347">Helicase</keyword>
<dbReference type="GO" id="GO:0003677">
    <property type="term" value="F:DNA binding"/>
    <property type="evidence" value="ECO:0007669"/>
    <property type="project" value="UniProtKB-UniRule"/>
</dbReference>
<dbReference type="GO" id="GO:0043139">
    <property type="term" value="F:5'-3' DNA helicase activity"/>
    <property type="evidence" value="ECO:0007669"/>
    <property type="project" value="UniProtKB-EC"/>
</dbReference>
<name>A0A2N2E1Q4_9BACT</name>
<evidence type="ECO:0000256" key="12">
    <source>
        <dbReference type="RuleBase" id="RU362085"/>
    </source>
</evidence>
<evidence type="ECO:0000256" key="4">
    <source>
        <dbReference type="ARBA" id="ARBA00022741"/>
    </source>
</evidence>
<reference evidence="14 15" key="1">
    <citation type="journal article" date="2017" name="ISME J.">
        <title>Potential for microbial H2 and metal transformations associated with novel bacteria and archaea in deep terrestrial subsurface sediments.</title>
        <authorList>
            <person name="Hernsdorf A.W."/>
            <person name="Amano Y."/>
            <person name="Miyakawa K."/>
            <person name="Ise K."/>
            <person name="Suzuki Y."/>
            <person name="Anantharaman K."/>
            <person name="Probst A."/>
            <person name="Burstein D."/>
            <person name="Thomas B.C."/>
            <person name="Banfield J.F."/>
        </authorList>
    </citation>
    <scope>NUCLEOTIDE SEQUENCE [LARGE SCALE GENOMIC DNA]</scope>
    <source>
        <strain evidence="14">HGW-Falkowbacteria-2</strain>
    </source>
</reference>
<dbReference type="SUPFAM" id="SSF48024">
    <property type="entry name" value="N-terminal domain of DnaB helicase"/>
    <property type="match status" value="1"/>
</dbReference>
<dbReference type="NCBIfam" id="NF004384">
    <property type="entry name" value="PRK05748.1"/>
    <property type="match status" value="1"/>
</dbReference>
<dbReference type="GO" id="GO:0005524">
    <property type="term" value="F:ATP binding"/>
    <property type="evidence" value="ECO:0007669"/>
    <property type="project" value="UniProtKB-UniRule"/>
</dbReference>
<evidence type="ECO:0000256" key="8">
    <source>
        <dbReference type="ARBA" id="ARBA00023125"/>
    </source>
</evidence>
<comment type="function">
    <text evidence="12">The main replicative DNA helicase, it participates in initiation and elongation during chromosome replication. Travels ahead of the DNA replisome, separating dsDNA into templates for DNA synthesis. A processive ATP-dependent 5'-3' DNA helicase it has DNA-dependent ATPase activity.</text>
</comment>
<dbReference type="GO" id="GO:0006269">
    <property type="term" value="P:DNA replication, synthesis of primer"/>
    <property type="evidence" value="ECO:0007669"/>
    <property type="project" value="UniProtKB-UniRule"/>
</dbReference>
<evidence type="ECO:0000256" key="11">
    <source>
        <dbReference type="NCBIfam" id="TIGR00665"/>
    </source>
</evidence>
<evidence type="ECO:0000256" key="10">
    <source>
        <dbReference type="ARBA" id="ARBA00048954"/>
    </source>
</evidence>
<comment type="similarity">
    <text evidence="1 12">Belongs to the helicase family. DnaB subfamily.</text>
</comment>
<evidence type="ECO:0000313" key="14">
    <source>
        <dbReference type="EMBL" id="PKM88616.1"/>
    </source>
</evidence>
<keyword evidence="9" id="KW-0413">Isomerase</keyword>
<dbReference type="InterPro" id="IPR036185">
    <property type="entry name" value="DNA_heli_DnaB-like_N_sf"/>
</dbReference>
<keyword evidence="4 12" id="KW-0547">Nucleotide-binding</keyword>
<evidence type="ECO:0000256" key="2">
    <source>
        <dbReference type="ARBA" id="ARBA00022515"/>
    </source>
</evidence>
<sequence length="464" mass="51666">MTATDKTLLEKIPPHSLEAEESLLGCLLIDKDAIIKIVDMILPQDFYRHANQKIYESIQELYNSQEPIDIITLANKLEDKKQLSDIGGRTYLAKLSNTVATAGNIAQYASIIQKKATLRRLQQAAAEITSASFDEERDIDDLLDETEKKVFGVSRKFLKNAFLPLDSLLTDAFERIDELHKRGGGKLRGLSTGFTDLDALLAGLQKSDLVILAARPSVGKTSFALDIARQAAIRNKAGVGIFSLEMGKEQLVDRMLCAQANVNLWKMRTGNLSDKDEDNDFTKIGKAMGELADAPIYIDDSSTLSVMEIRAKCRRLQMEKGLGLIVIDYLQLMEGRGKYSDNRVQEIGEISRGLKGIARELNIPVLALAQLSRAVEQTSPAIPKLSHLRDSGSIEQDADIVMFLYRKAADRSYNPNDLPMDERYKAEVHIAKHRNGPTGRVDLFFDENTASFRNLSHQNNPANN</sequence>
<keyword evidence="5 12" id="KW-0378">Hydrolase</keyword>
<dbReference type="Gene3D" id="1.10.860.10">
    <property type="entry name" value="DNAb Helicase, Chain A"/>
    <property type="match status" value="1"/>
</dbReference>
<evidence type="ECO:0000256" key="1">
    <source>
        <dbReference type="ARBA" id="ARBA00008428"/>
    </source>
</evidence>
<evidence type="ECO:0000259" key="13">
    <source>
        <dbReference type="PROSITE" id="PS51199"/>
    </source>
</evidence>
<evidence type="ECO:0000313" key="15">
    <source>
        <dbReference type="Proteomes" id="UP000233325"/>
    </source>
</evidence>
<gene>
    <name evidence="14" type="primary">dnaB</name>
    <name evidence="14" type="ORF">CVU83_01420</name>
</gene>
<dbReference type="GO" id="GO:0005829">
    <property type="term" value="C:cytosol"/>
    <property type="evidence" value="ECO:0007669"/>
    <property type="project" value="TreeGrafter"/>
</dbReference>
<protein>
    <recommendedName>
        <fullName evidence="11 12">Replicative DNA helicase</fullName>
        <ecNumber evidence="11 12">5.6.2.3</ecNumber>
    </recommendedName>
</protein>
<dbReference type="PANTHER" id="PTHR30153">
    <property type="entry name" value="REPLICATIVE DNA HELICASE DNAB"/>
    <property type="match status" value="1"/>
</dbReference>
<dbReference type="PANTHER" id="PTHR30153:SF2">
    <property type="entry name" value="REPLICATIVE DNA HELICASE"/>
    <property type="match status" value="1"/>
</dbReference>